<sequence length="105" mass="11852">MTDTLALTAPLTRWQGDRGTYHLVVIEGDHAEAIAMHARLQKLEYGTRRGFGSVKVMARIGDTRWKSSVFPQDKQSEWILLVSKKVMRAEDLAEGDPVTLELELL</sequence>
<gene>
    <name evidence="1" type="ordered locus">ELI_09400</name>
</gene>
<keyword evidence="2" id="KW-1185">Reference proteome</keyword>
<organism evidence="1 2">
    <name type="scientific">Erythrobacter litoralis (strain HTCC2594)</name>
    <dbReference type="NCBI Taxonomy" id="314225"/>
    <lineage>
        <taxon>Bacteria</taxon>
        <taxon>Pseudomonadati</taxon>
        <taxon>Pseudomonadota</taxon>
        <taxon>Alphaproteobacteria</taxon>
        <taxon>Sphingomonadales</taxon>
        <taxon>Erythrobacteraceae</taxon>
        <taxon>Erythrobacter/Porphyrobacter group</taxon>
        <taxon>Erythrobacter</taxon>
    </lineage>
</organism>
<dbReference type="Gene3D" id="2.40.30.100">
    <property type="entry name" value="AF2212/PG0164-like"/>
    <property type="match status" value="1"/>
</dbReference>
<dbReference type="Proteomes" id="UP000008808">
    <property type="component" value="Chromosome"/>
</dbReference>
<dbReference type="Pfam" id="PF08922">
    <property type="entry name" value="DUF1905"/>
    <property type="match status" value="1"/>
</dbReference>
<protein>
    <recommendedName>
        <fullName evidence="3">DUF1905 domain-containing protein</fullName>
    </recommendedName>
</protein>
<evidence type="ECO:0000313" key="1">
    <source>
        <dbReference type="EMBL" id="ABC63972.1"/>
    </source>
</evidence>
<dbReference type="EMBL" id="CP000157">
    <property type="protein sequence ID" value="ABC63972.1"/>
    <property type="molecule type" value="Genomic_DNA"/>
</dbReference>
<name>Q2N8L9_ERYLH</name>
<evidence type="ECO:0000313" key="2">
    <source>
        <dbReference type="Proteomes" id="UP000008808"/>
    </source>
</evidence>
<dbReference type="OrthoDB" id="9808666at2"/>
<accession>Q2N8L9</accession>
<dbReference type="KEGG" id="eli:ELI_09400"/>
<dbReference type="InterPro" id="IPR015018">
    <property type="entry name" value="DUF1905"/>
</dbReference>
<reference evidence="2" key="1">
    <citation type="journal article" date="2009" name="J. Bacteriol.">
        <title>Complete genome sequence of Erythrobacter litoralis HTCC2594.</title>
        <authorList>
            <person name="Oh H.M."/>
            <person name="Giovannoni S.J."/>
            <person name="Ferriera S."/>
            <person name="Johnson J."/>
            <person name="Cho J.C."/>
        </authorList>
    </citation>
    <scope>NUCLEOTIDE SEQUENCE [LARGE SCALE GENOMIC DNA]</scope>
    <source>
        <strain evidence="2">HTCC2594</strain>
    </source>
</reference>
<evidence type="ECO:0008006" key="3">
    <source>
        <dbReference type="Google" id="ProtNLM"/>
    </source>
</evidence>
<proteinExistence type="predicted"/>
<dbReference type="STRING" id="314225.ELI_09400"/>
<dbReference type="AlphaFoldDB" id="Q2N8L9"/>
<dbReference type="RefSeq" id="WP_011414800.1">
    <property type="nucleotide sequence ID" value="NC_007722.1"/>
</dbReference>
<dbReference type="HOGENOM" id="CLU_154638_1_0_5"/>
<dbReference type="InterPro" id="IPR037079">
    <property type="entry name" value="AF2212/PG0164-like_sf"/>
</dbReference>
<dbReference type="SUPFAM" id="SSF141694">
    <property type="entry name" value="AF2212/PG0164-like"/>
    <property type="match status" value="1"/>
</dbReference>
<dbReference type="eggNOG" id="ENOG5032YNP">
    <property type="taxonomic scope" value="Bacteria"/>
</dbReference>